<dbReference type="InterPro" id="IPR036837">
    <property type="entry name" value="Cation_efflux_CTD_sf"/>
</dbReference>
<evidence type="ECO:0000256" key="6">
    <source>
        <dbReference type="ARBA" id="ARBA00022989"/>
    </source>
</evidence>
<accession>A0ABS0QC58</accession>
<feature type="transmembrane region" description="Helical" evidence="10">
    <location>
        <begin position="142"/>
        <end position="162"/>
    </location>
</feature>
<organism evidence="13 14">
    <name type="scientific">Hymenobacter negativus</name>
    <dbReference type="NCBI Taxonomy" id="2795026"/>
    <lineage>
        <taxon>Bacteria</taxon>
        <taxon>Pseudomonadati</taxon>
        <taxon>Bacteroidota</taxon>
        <taxon>Cytophagia</taxon>
        <taxon>Cytophagales</taxon>
        <taxon>Hymenobacteraceae</taxon>
        <taxon>Hymenobacter</taxon>
    </lineage>
</organism>
<dbReference type="Pfam" id="PF16916">
    <property type="entry name" value="ZT_dimer"/>
    <property type="match status" value="1"/>
</dbReference>
<dbReference type="PANTHER" id="PTHR11562">
    <property type="entry name" value="CATION EFFLUX PROTEIN/ ZINC TRANSPORTER"/>
    <property type="match status" value="1"/>
</dbReference>
<evidence type="ECO:0000256" key="9">
    <source>
        <dbReference type="SAM" id="MobiDB-lite"/>
    </source>
</evidence>
<evidence type="ECO:0000256" key="10">
    <source>
        <dbReference type="SAM" id="Phobius"/>
    </source>
</evidence>
<dbReference type="InterPro" id="IPR027470">
    <property type="entry name" value="Cation_efflux_CTD"/>
</dbReference>
<evidence type="ECO:0000256" key="8">
    <source>
        <dbReference type="ARBA" id="ARBA00023136"/>
    </source>
</evidence>
<dbReference type="Gene3D" id="1.20.1510.10">
    <property type="entry name" value="Cation efflux protein transmembrane domain"/>
    <property type="match status" value="1"/>
</dbReference>
<keyword evidence="5" id="KW-0862">Zinc</keyword>
<dbReference type="Proteomes" id="UP000625631">
    <property type="component" value="Unassembled WGS sequence"/>
</dbReference>
<feature type="transmembrane region" description="Helical" evidence="10">
    <location>
        <begin position="74"/>
        <end position="91"/>
    </location>
</feature>
<name>A0ABS0QC58_9BACT</name>
<dbReference type="EMBL" id="JAEDAE010000012">
    <property type="protein sequence ID" value="MBH8560271.1"/>
    <property type="molecule type" value="Genomic_DNA"/>
</dbReference>
<evidence type="ECO:0000256" key="1">
    <source>
        <dbReference type="ARBA" id="ARBA00004141"/>
    </source>
</evidence>
<evidence type="ECO:0000256" key="2">
    <source>
        <dbReference type="ARBA" id="ARBA00008873"/>
    </source>
</evidence>
<feature type="domain" description="Cation efflux protein transmembrane" evidence="11">
    <location>
        <begin position="43"/>
        <end position="229"/>
    </location>
</feature>
<evidence type="ECO:0000256" key="5">
    <source>
        <dbReference type="ARBA" id="ARBA00022906"/>
    </source>
</evidence>
<evidence type="ECO:0000259" key="11">
    <source>
        <dbReference type="Pfam" id="PF01545"/>
    </source>
</evidence>
<comment type="similarity">
    <text evidence="2">Belongs to the cation diffusion facilitator (CDF) transporter (TC 2.A.4) family. SLC30A subfamily.</text>
</comment>
<keyword evidence="7" id="KW-0406">Ion transport</keyword>
<comment type="caution">
    <text evidence="13">The sequence shown here is derived from an EMBL/GenBank/DDBJ whole genome shotgun (WGS) entry which is preliminary data.</text>
</comment>
<proteinExistence type="inferred from homology"/>
<protein>
    <submittedName>
        <fullName evidence="13">Cation transporter</fullName>
    </submittedName>
</protein>
<keyword evidence="4 10" id="KW-0812">Transmembrane</keyword>
<reference evidence="13 14" key="1">
    <citation type="submission" date="2020-12" db="EMBL/GenBank/DDBJ databases">
        <title>Hymenobacter sp.</title>
        <authorList>
            <person name="Kim M.K."/>
        </authorList>
    </citation>
    <scope>NUCLEOTIDE SEQUENCE [LARGE SCALE GENOMIC DNA]</scope>
    <source>
        <strain evidence="13 14">BT442</strain>
    </source>
</reference>
<feature type="transmembrane region" description="Helical" evidence="10">
    <location>
        <begin position="207"/>
        <end position="224"/>
    </location>
</feature>
<comment type="subcellular location">
    <subcellularLocation>
        <location evidence="1">Membrane</location>
        <topology evidence="1">Multi-pass membrane protein</topology>
    </subcellularLocation>
</comment>
<keyword evidence="8 10" id="KW-0472">Membrane</keyword>
<dbReference type="PANTHER" id="PTHR11562:SF17">
    <property type="entry name" value="RE54080P-RELATED"/>
    <property type="match status" value="1"/>
</dbReference>
<dbReference type="InterPro" id="IPR058533">
    <property type="entry name" value="Cation_efflux_TM"/>
</dbReference>
<dbReference type="InterPro" id="IPR050681">
    <property type="entry name" value="CDF/SLC30A"/>
</dbReference>
<sequence length="336" mass="35587">MAQRQRFAPMPHDHDHSAPGHSHAGHQHAAPPPGGAFSAAFAIGIGLNLAFVIAETIGGFWANSSALLSDAGHNLSDVLSLALAWGAAWLAGRPATRRYTFGYRGATIQAALLNTALLYAALGFILWETIDHLRHPEPVNGRWVMLLAGIGILINGITALLFRSGQKGDVNVRGAYLHMMTDALVSVGVVAGGGLVLLTGWTWLDPAISFIILGIIAYSSWGLLRDSLRLGLQAVPDGIDPEAVRAYLLKQPQVESVHDLHIWSLSSAGHDAALMAHLVRPGGADATWLSTLTHGLETEFNIRHSTVQVEDGPLPGGCHSHCELAAPAEPAAVHAH</sequence>
<evidence type="ECO:0000256" key="3">
    <source>
        <dbReference type="ARBA" id="ARBA00022448"/>
    </source>
</evidence>
<dbReference type="SUPFAM" id="SSF160240">
    <property type="entry name" value="Cation efflux protein cytoplasmic domain-like"/>
    <property type="match status" value="1"/>
</dbReference>
<evidence type="ECO:0000313" key="13">
    <source>
        <dbReference type="EMBL" id="MBH8560271.1"/>
    </source>
</evidence>
<evidence type="ECO:0000259" key="12">
    <source>
        <dbReference type="Pfam" id="PF16916"/>
    </source>
</evidence>
<feature type="domain" description="Cation efflux protein cytoplasmic" evidence="12">
    <location>
        <begin position="236"/>
        <end position="310"/>
    </location>
</feature>
<feature type="transmembrane region" description="Helical" evidence="10">
    <location>
        <begin position="111"/>
        <end position="130"/>
    </location>
</feature>
<dbReference type="NCBIfam" id="TIGR01297">
    <property type="entry name" value="CDF"/>
    <property type="match status" value="1"/>
</dbReference>
<evidence type="ECO:0000313" key="14">
    <source>
        <dbReference type="Proteomes" id="UP000625631"/>
    </source>
</evidence>
<feature type="transmembrane region" description="Helical" evidence="10">
    <location>
        <begin position="183"/>
        <end position="201"/>
    </location>
</feature>
<feature type="transmembrane region" description="Helical" evidence="10">
    <location>
        <begin position="36"/>
        <end position="62"/>
    </location>
</feature>
<keyword evidence="6 10" id="KW-1133">Transmembrane helix</keyword>
<dbReference type="SUPFAM" id="SSF161111">
    <property type="entry name" value="Cation efflux protein transmembrane domain-like"/>
    <property type="match status" value="1"/>
</dbReference>
<feature type="region of interest" description="Disordered" evidence="9">
    <location>
        <begin position="1"/>
        <end position="30"/>
    </location>
</feature>
<evidence type="ECO:0000256" key="4">
    <source>
        <dbReference type="ARBA" id="ARBA00022692"/>
    </source>
</evidence>
<evidence type="ECO:0000256" key="7">
    <source>
        <dbReference type="ARBA" id="ARBA00023065"/>
    </source>
</evidence>
<keyword evidence="14" id="KW-1185">Reference proteome</keyword>
<keyword evidence="3" id="KW-0813">Transport</keyword>
<dbReference type="InterPro" id="IPR002524">
    <property type="entry name" value="Cation_efflux"/>
</dbReference>
<dbReference type="Pfam" id="PF01545">
    <property type="entry name" value="Cation_efflux"/>
    <property type="match status" value="1"/>
</dbReference>
<keyword evidence="5" id="KW-0864">Zinc transport</keyword>
<gene>
    <name evidence="13" type="ORF">I7X13_19580</name>
</gene>
<dbReference type="InterPro" id="IPR027469">
    <property type="entry name" value="Cation_efflux_TMD_sf"/>
</dbReference>